<dbReference type="GO" id="GO:0006900">
    <property type="term" value="P:vesicle budding from membrane"/>
    <property type="evidence" value="ECO:0007669"/>
    <property type="project" value="TreeGrafter"/>
</dbReference>
<accession>A0AAN6GU82</accession>
<evidence type="ECO:0000313" key="3">
    <source>
        <dbReference type="Proteomes" id="UP001176517"/>
    </source>
</evidence>
<reference evidence="2" key="1">
    <citation type="journal article" date="2023" name="PhytoFront">
        <title>Draft Genome Resources of Seven Strains of Tilletia horrida, Causal Agent of Kernel Smut of Rice.</title>
        <authorList>
            <person name="Khanal S."/>
            <person name="Antony Babu S."/>
            <person name="Zhou X.G."/>
        </authorList>
    </citation>
    <scope>NUCLEOTIDE SEQUENCE</scope>
    <source>
        <strain evidence="2">TX6</strain>
    </source>
</reference>
<evidence type="ECO:0008006" key="4">
    <source>
        <dbReference type="Google" id="ProtNLM"/>
    </source>
</evidence>
<organism evidence="2 3">
    <name type="scientific">Tilletia horrida</name>
    <dbReference type="NCBI Taxonomy" id="155126"/>
    <lineage>
        <taxon>Eukaryota</taxon>
        <taxon>Fungi</taxon>
        <taxon>Dikarya</taxon>
        <taxon>Basidiomycota</taxon>
        <taxon>Ustilaginomycotina</taxon>
        <taxon>Exobasidiomycetes</taxon>
        <taxon>Tilletiales</taxon>
        <taxon>Tilletiaceae</taxon>
        <taxon>Tilletia</taxon>
    </lineage>
</organism>
<comment type="caution">
    <text evidence="2">The sequence shown here is derived from an EMBL/GenBank/DDBJ whole genome shotgun (WGS) entry which is preliminary data.</text>
</comment>
<dbReference type="AlphaFoldDB" id="A0AAN6GU82"/>
<protein>
    <recommendedName>
        <fullName evidence="4">Charged multivesicular body protein 7</fullName>
    </recommendedName>
</protein>
<proteinExistence type="predicted"/>
<evidence type="ECO:0000256" key="1">
    <source>
        <dbReference type="SAM" id="MobiDB-lite"/>
    </source>
</evidence>
<dbReference type="GO" id="GO:0005771">
    <property type="term" value="C:multivesicular body"/>
    <property type="evidence" value="ECO:0007669"/>
    <property type="project" value="TreeGrafter"/>
</dbReference>
<dbReference type="PANTHER" id="PTHR22761">
    <property type="entry name" value="CHARGED MULTIVESICULAR BODY PROTEIN"/>
    <property type="match status" value="1"/>
</dbReference>
<feature type="compositionally biased region" description="Basic and acidic residues" evidence="1">
    <location>
        <begin position="480"/>
        <end position="489"/>
    </location>
</feature>
<dbReference type="GO" id="GO:0009898">
    <property type="term" value="C:cytoplasmic side of plasma membrane"/>
    <property type="evidence" value="ECO:0007669"/>
    <property type="project" value="TreeGrafter"/>
</dbReference>
<dbReference type="GO" id="GO:0000815">
    <property type="term" value="C:ESCRT III complex"/>
    <property type="evidence" value="ECO:0007669"/>
    <property type="project" value="TreeGrafter"/>
</dbReference>
<dbReference type="Pfam" id="PF03357">
    <property type="entry name" value="Snf7"/>
    <property type="match status" value="1"/>
</dbReference>
<dbReference type="InterPro" id="IPR005024">
    <property type="entry name" value="Snf7_fam"/>
</dbReference>
<dbReference type="GO" id="GO:0032511">
    <property type="term" value="P:late endosome to vacuole transport via multivesicular body sorting pathway"/>
    <property type="evidence" value="ECO:0007669"/>
    <property type="project" value="TreeGrafter"/>
</dbReference>
<dbReference type="PANTHER" id="PTHR22761:SF96">
    <property type="entry name" value="BCDNA.GH08385"/>
    <property type="match status" value="1"/>
</dbReference>
<evidence type="ECO:0000313" key="2">
    <source>
        <dbReference type="EMBL" id="KAK0554402.1"/>
    </source>
</evidence>
<gene>
    <name evidence="2" type="ORF">OC846_002134</name>
</gene>
<dbReference type="Proteomes" id="UP001176517">
    <property type="component" value="Unassembled WGS sequence"/>
</dbReference>
<dbReference type="EMBL" id="JAPDMZ010000038">
    <property type="protein sequence ID" value="KAK0554402.1"/>
    <property type="molecule type" value="Genomic_DNA"/>
</dbReference>
<name>A0AAN6GU82_9BASI</name>
<keyword evidence="3" id="KW-1185">Reference proteome</keyword>
<feature type="region of interest" description="Disordered" evidence="1">
    <location>
        <begin position="480"/>
        <end position="514"/>
    </location>
</feature>
<sequence length="537" mass="58206">MTDASPSSHSRLTLPSFLASHPACQPPKAVLPALYSDLNSQRSSNPHAFASSIDKWHSLISDATLLDVSFSSSASASDRLVLHADDALQAKWEIRGIGRPLGLGTVIAELATVQQRHLIRINDFLTATSPLSLPTSSTEVSSATTAQTLGRVAARMLAAPLWWSLAQLGIGGASESYDDDQYGTGSAQGEGTAFWKKHVKGDWVIWRNLDRAATAVIEAHYTSAATPIDHLYSADLFRKLLLPKAQQILSSGLESSATTQPPPITLSELDVRVLIKHLTRDRKIAAYDAAEQIIKFGQSQHSLGAVERISEADRGIVQVRDAHARLERQIGEVESRISARDSRIRAALRAQPKQMTQAKSYLSSKKALEDLLKRRLDAFQTMSAVLLKLEQASGDIEIMQAYNTSTSTLKALLSHPSLQLDKVDDTMAALSDAMADHAELDEAVRTGEQGLIAAGSGVAGGEIDEDELRRELEALEMESIKEQQERRQEQQQQVVPASLPQVPSSAVAHKTPASFEVRQQAEGAQTNAEEKAPEAAV</sequence>